<evidence type="ECO:0000313" key="2">
    <source>
        <dbReference type="Proteomes" id="UP000219452"/>
    </source>
</evidence>
<protein>
    <submittedName>
        <fullName evidence="1">Uncharacterized protein</fullName>
    </submittedName>
</protein>
<reference evidence="2" key="1">
    <citation type="submission" date="2017-09" db="EMBL/GenBank/DDBJ databases">
        <authorList>
            <person name="Varghese N."/>
            <person name="Submissions S."/>
        </authorList>
    </citation>
    <scope>NUCLEOTIDE SEQUENCE [LARGE SCALE GENOMIC DNA]</scope>
    <source>
        <strain evidence="2">DSM 29961</strain>
    </source>
</reference>
<evidence type="ECO:0000313" key="1">
    <source>
        <dbReference type="EMBL" id="SOD82765.1"/>
    </source>
</evidence>
<dbReference type="Proteomes" id="UP000219452">
    <property type="component" value="Unassembled WGS sequence"/>
</dbReference>
<name>A0A286FHQ9_9BACT</name>
<sequence>MIGRSLVVTDRSKFRQVLKLMAGMRLMSVVAFQHIFL</sequence>
<accession>A0A286FHQ9</accession>
<gene>
    <name evidence="1" type="ORF">SAMN06269250_2250</name>
</gene>
<proteinExistence type="predicted"/>
<organism evidence="1 2">
    <name type="scientific">Spirosoma fluviale</name>
    <dbReference type="NCBI Taxonomy" id="1597977"/>
    <lineage>
        <taxon>Bacteria</taxon>
        <taxon>Pseudomonadati</taxon>
        <taxon>Bacteroidota</taxon>
        <taxon>Cytophagia</taxon>
        <taxon>Cytophagales</taxon>
        <taxon>Cytophagaceae</taxon>
        <taxon>Spirosoma</taxon>
    </lineage>
</organism>
<dbReference type="EMBL" id="OCNH01000001">
    <property type="protein sequence ID" value="SOD82765.1"/>
    <property type="molecule type" value="Genomic_DNA"/>
</dbReference>
<dbReference type="AlphaFoldDB" id="A0A286FHQ9"/>
<keyword evidence="2" id="KW-1185">Reference proteome</keyword>